<reference evidence="3" key="1">
    <citation type="submission" date="2015-05" db="EMBL/GenBank/DDBJ databases">
        <title>Permanent draft genome of Rhodopirellula islandicus K833.</title>
        <authorList>
            <person name="Kizina J."/>
            <person name="Richter M."/>
            <person name="Glockner F.O."/>
            <person name="Harder J."/>
        </authorList>
    </citation>
    <scope>NUCLEOTIDE SEQUENCE [LARGE SCALE GENOMIC DNA]</scope>
    <source>
        <strain evidence="3">K833</strain>
    </source>
</reference>
<organism evidence="3 4">
    <name type="scientific">Rhodopirellula islandica</name>
    <dbReference type="NCBI Taxonomy" id="595434"/>
    <lineage>
        <taxon>Bacteria</taxon>
        <taxon>Pseudomonadati</taxon>
        <taxon>Planctomycetota</taxon>
        <taxon>Planctomycetia</taxon>
        <taxon>Pirellulales</taxon>
        <taxon>Pirellulaceae</taxon>
        <taxon>Rhodopirellula</taxon>
    </lineage>
</organism>
<dbReference type="PATRIC" id="fig|595434.4.peg.6457"/>
<keyword evidence="2 3" id="KW-0812">Transmembrane</keyword>
<keyword evidence="4" id="KW-1185">Reference proteome</keyword>
<keyword evidence="2" id="KW-0472">Membrane</keyword>
<dbReference type="AlphaFoldDB" id="A0A0J1E6Y0"/>
<name>A0A0J1E6Y0_RHOIS</name>
<dbReference type="EMBL" id="LECT01000055">
    <property type="protein sequence ID" value="KLU01214.1"/>
    <property type="molecule type" value="Genomic_DNA"/>
</dbReference>
<feature type="compositionally biased region" description="Basic and acidic residues" evidence="1">
    <location>
        <begin position="269"/>
        <end position="292"/>
    </location>
</feature>
<evidence type="ECO:0000313" key="3">
    <source>
        <dbReference type="EMBL" id="KLU01214.1"/>
    </source>
</evidence>
<feature type="region of interest" description="Disordered" evidence="1">
    <location>
        <begin position="246"/>
        <end position="292"/>
    </location>
</feature>
<dbReference type="RefSeq" id="WP_047817528.1">
    <property type="nucleotide sequence ID" value="NZ_LECT01000055.1"/>
</dbReference>
<accession>A0A0J1E6Y0</accession>
<evidence type="ECO:0000313" key="4">
    <source>
        <dbReference type="Proteomes" id="UP000036367"/>
    </source>
</evidence>
<gene>
    <name evidence="3" type="ORF">RISK_006783</name>
</gene>
<protein>
    <submittedName>
        <fullName evidence="3">Transmembrane protein</fullName>
    </submittedName>
</protein>
<keyword evidence="2" id="KW-1133">Transmembrane helix</keyword>
<feature type="transmembrane region" description="Helical" evidence="2">
    <location>
        <begin position="28"/>
        <end position="53"/>
    </location>
</feature>
<dbReference type="OrthoDB" id="265541at2"/>
<dbReference type="STRING" id="595434.RISK_006783"/>
<sequence>MSHAPHSPYSQPVPNSSSGGGGSSKNTVIIVAIVSVTMLLMCGGVLGLGYYAVERLASELNAVNYDYMADDEETPTALQHALSENEVLQEKVGEIESVEFAAEHNLDNSVYTDEYFYRVIGTVGEAIVRVEVSAKEDEWFDRVDLIPDETDLDTRVQLETIPVPFDSAMAQSTHELIKENPTILEEVGTVQYVAYDWELTDDHTDAEAASYVFVVRGDAGETHVRVLFNDYDYVTVERIEWLEDPNAPELLFGEPEEDSSSKQGTSPADEAKPAEIEPSESDSKSDDAELDE</sequence>
<comment type="caution">
    <text evidence="3">The sequence shown here is derived from an EMBL/GenBank/DDBJ whole genome shotgun (WGS) entry which is preliminary data.</text>
</comment>
<proteinExistence type="predicted"/>
<evidence type="ECO:0000256" key="2">
    <source>
        <dbReference type="SAM" id="Phobius"/>
    </source>
</evidence>
<evidence type="ECO:0000256" key="1">
    <source>
        <dbReference type="SAM" id="MobiDB-lite"/>
    </source>
</evidence>
<dbReference type="Proteomes" id="UP000036367">
    <property type="component" value="Unassembled WGS sequence"/>
</dbReference>
<feature type="region of interest" description="Disordered" evidence="1">
    <location>
        <begin position="1"/>
        <end position="22"/>
    </location>
</feature>